<feature type="domain" description="AMP-dependent synthetase/ligase" evidence="15">
    <location>
        <begin position="30"/>
        <end position="418"/>
    </location>
</feature>
<gene>
    <name evidence="17" type="primary">fadD2</name>
    <name evidence="17" type="ordered locus">Bpet3416</name>
</gene>
<keyword evidence="11" id="KW-0472">Membrane</keyword>
<dbReference type="SUPFAM" id="SSF56801">
    <property type="entry name" value="Acetyl-CoA synthetase-like"/>
    <property type="match status" value="1"/>
</dbReference>
<organism evidence="17 18">
    <name type="scientific">Bordetella petrii (strain ATCC BAA-461 / DSM 12804 / CCUG 43448 / CIP 107267 / Se-1111R)</name>
    <dbReference type="NCBI Taxonomy" id="340100"/>
    <lineage>
        <taxon>Bacteria</taxon>
        <taxon>Pseudomonadati</taxon>
        <taxon>Pseudomonadota</taxon>
        <taxon>Betaproteobacteria</taxon>
        <taxon>Burkholderiales</taxon>
        <taxon>Alcaligenaceae</taxon>
        <taxon>Bordetella</taxon>
    </lineage>
</organism>
<accession>A9HXE6</accession>
<dbReference type="GO" id="GO:0004467">
    <property type="term" value="F:long-chain fatty acid-CoA ligase activity"/>
    <property type="evidence" value="ECO:0007669"/>
    <property type="project" value="UniProtKB-EC"/>
</dbReference>
<keyword evidence="6" id="KW-0547">Nucleotide-binding</keyword>
<proteinExistence type="inferred from homology"/>
<dbReference type="Gene3D" id="3.40.50.12780">
    <property type="entry name" value="N-terminal domain of ligase-like"/>
    <property type="match status" value="1"/>
</dbReference>
<protein>
    <recommendedName>
        <fullName evidence="13">Long-chain-fatty-acid--CoA ligase</fullName>
        <ecNumber evidence="12">6.2.1.3</ecNumber>
    </recommendedName>
    <alternativeName>
        <fullName evidence="14">Long-chain acyl-CoA synthetase</fullName>
    </alternativeName>
</protein>
<dbReference type="Proteomes" id="UP000001225">
    <property type="component" value="Chromosome"/>
</dbReference>
<comment type="cofactor">
    <cofactor evidence="1">
        <name>Mg(2+)</name>
        <dbReference type="ChEBI" id="CHEBI:18420"/>
    </cofactor>
</comment>
<dbReference type="AlphaFoldDB" id="A9HXE6"/>
<comment type="pathway">
    <text evidence="3">Lipid metabolism; fatty acid beta-oxidation.</text>
</comment>
<dbReference type="GO" id="GO:0016020">
    <property type="term" value="C:membrane"/>
    <property type="evidence" value="ECO:0007669"/>
    <property type="project" value="UniProtKB-SubCell"/>
</dbReference>
<dbReference type="Gene3D" id="3.30.300.30">
    <property type="match status" value="1"/>
</dbReference>
<feature type="domain" description="AMP-binding enzyme C-terminal" evidence="16">
    <location>
        <begin position="469"/>
        <end position="543"/>
    </location>
</feature>
<dbReference type="PANTHER" id="PTHR43767">
    <property type="entry name" value="LONG-CHAIN-FATTY-ACID--COA LIGASE"/>
    <property type="match status" value="1"/>
</dbReference>
<evidence type="ECO:0000259" key="16">
    <source>
        <dbReference type="Pfam" id="PF13193"/>
    </source>
</evidence>
<evidence type="ECO:0000313" key="17">
    <source>
        <dbReference type="EMBL" id="CAP43759.1"/>
    </source>
</evidence>
<evidence type="ECO:0000256" key="4">
    <source>
        <dbReference type="ARBA" id="ARBA00006432"/>
    </source>
</evidence>
<evidence type="ECO:0000256" key="14">
    <source>
        <dbReference type="ARBA" id="ARBA00042773"/>
    </source>
</evidence>
<evidence type="ECO:0000256" key="8">
    <source>
        <dbReference type="ARBA" id="ARBA00022840"/>
    </source>
</evidence>
<dbReference type="eggNOG" id="COG0318">
    <property type="taxonomic scope" value="Bacteria"/>
</dbReference>
<dbReference type="InterPro" id="IPR050237">
    <property type="entry name" value="ATP-dep_AMP-bd_enzyme"/>
</dbReference>
<evidence type="ECO:0000256" key="5">
    <source>
        <dbReference type="ARBA" id="ARBA00022598"/>
    </source>
</evidence>
<keyword evidence="8" id="KW-0067">ATP-binding</keyword>
<keyword evidence="7" id="KW-0276">Fatty acid metabolism</keyword>
<dbReference type="EC" id="6.2.1.3" evidence="12"/>
<evidence type="ECO:0000256" key="6">
    <source>
        <dbReference type="ARBA" id="ARBA00022741"/>
    </source>
</evidence>
<evidence type="ECO:0000256" key="3">
    <source>
        <dbReference type="ARBA" id="ARBA00005005"/>
    </source>
</evidence>
<name>A9HXE6_BORPD</name>
<dbReference type="Pfam" id="PF13193">
    <property type="entry name" value="AMP-binding_C"/>
    <property type="match status" value="1"/>
</dbReference>
<dbReference type="KEGG" id="bpt:Bpet3416"/>
<dbReference type="InterPro" id="IPR025110">
    <property type="entry name" value="AMP-bd_C"/>
</dbReference>
<sequence>MKRIWLDSYPPGVPAEIDISPYPSLLDVLDDSCRRFADRPAYTSMGVTLTYAQLDRLSRDFAAWLQSRGLRQGDRVALMLPNLLQYPVCLFGALRAGCAVVSCNPLYTAHELAHQLGDSGAQAIVIAENFAHTLQQALPRTALRHIVVTSVGELLGPLKGRVVDFAVRHVKRKVPGWSLPGATRLRSALAAGHGLPLQAPRLTRADPAFLQYTGGTTGVAKAAVLTHGNMLANLCQAHAWVRGLVREGEECVVTALPLYHVFALTANCLTFLKLGARNLLIADPRDLKAFIRALRKTPFSAITGVNTLFNGLLNHPEFASLDFSRLRLTLGGGMAVQRAVAQRWREVTGVALAQAYGLTETAPAVTINPLDVETFTGSIGLPVPSTDLSVRDDDGRELPLGETGELCVRGPQVMPGYWNRPDETALVFHSDGFLRTGDMGYVDERGYVYLVDRKKDLILVSGFNVYPNEIEDVAALHPGVREVAAIGVPDERSGEAVKLFVIRRDPGLDAATLIAHCRQHLTGYKVPRHVEFRDDLPRTPVGKILRRELRTPPAAGSASPPGV</sequence>
<reference evidence="17 18" key="1">
    <citation type="journal article" date="2008" name="BMC Genomics">
        <title>The missing link: Bordetella petrii is endowed with both the metabolic versatility of environmental bacteria and virulence traits of pathogenic Bordetellae.</title>
        <authorList>
            <person name="Gross R."/>
            <person name="Guzman C.A."/>
            <person name="Sebaihia M."/>
            <person name="Martins Dos Santos V.A."/>
            <person name="Pieper D.H."/>
            <person name="Koebnik R."/>
            <person name="Lechner M."/>
            <person name="Bartels D."/>
            <person name="Buhrmester J."/>
            <person name="Choudhuri J.V."/>
            <person name="Ebensen T."/>
            <person name="Gaigalat L."/>
            <person name="Herrmann S."/>
            <person name="Khachane A.N."/>
            <person name="Larisch C."/>
            <person name="Link S."/>
            <person name="Linke B."/>
            <person name="Meyer F."/>
            <person name="Mormann S."/>
            <person name="Nakunst D."/>
            <person name="Rueckert C."/>
            <person name="Schneiker-Bekel S."/>
            <person name="Schulze K."/>
            <person name="Vorhoelter F.J."/>
            <person name="Yevsa T."/>
            <person name="Engle J.T."/>
            <person name="Goldman W.E."/>
            <person name="Puehler A."/>
            <person name="Goebel U.B."/>
            <person name="Goesmann A."/>
            <person name="Bloecker H."/>
            <person name="Kaiser O."/>
            <person name="Martinez-Arias R."/>
        </authorList>
    </citation>
    <scope>NUCLEOTIDE SEQUENCE [LARGE SCALE GENOMIC DNA]</scope>
    <source>
        <strain evidence="18">ATCC BAA-461 / DSM 12804 / CCUG 43448 / CIP 107267 / Se-1111R</strain>
    </source>
</reference>
<evidence type="ECO:0000256" key="2">
    <source>
        <dbReference type="ARBA" id="ARBA00004170"/>
    </source>
</evidence>
<dbReference type="CDD" id="cd05936">
    <property type="entry name" value="FC-FACS_FadD_like"/>
    <property type="match status" value="1"/>
</dbReference>
<comment type="subcellular location">
    <subcellularLocation>
        <location evidence="2">Membrane</location>
        <topology evidence="2">Peripheral membrane protein</topology>
    </subcellularLocation>
</comment>
<dbReference type="GO" id="GO:0005524">
    <property type="term" value="F:ATP binding"/>
    <property type="evidence" value="ECO:0007669"/>
    <property type="project" value="UniProtKB-KW"/>
</dbReference>
<dbReference type="PANTHER" id="PTHR43767:SF8">
    <property type="entry name" value="LONG-CHAIN-FATTY-ACID--COA LIGASE"/>
    <property type="match status" value="1"/>
</dbReference>
<dbReference type="InterPro" id="IPR042099">
    <property type="entry name" value="ANL_N_sf"/>
</dbReference>
<dbReference type="Pfam" id="PF00501">
    <property type="entry name" value="AMP-binding"/>
    <property type="match status" value="1"/>
</dbReference>
<keyword evidence="5 17" id="KW-0436">Ligase</keyword>
<dbReference type="InterPro" id="IPR020845">
    <property type="entry name" value="AMP-binding_CS"/>
</dbReference>
<dbReference type="InterPro" id="IPR045851">
    <property type="entry name" value="AMP-bd_C_sf"/>
</dbReference>
<evidence type="ECO:0000313" key="18">
    <source>
        <dbReference type="Proteomes" id="UP000001225"/>
    </source>
</evidence>
<dbReference type="EMBL" id="AM902716">
    <property type="protein sequence ID" value="CAP43759.1"/>
    <property type="molecule type" value="Genomic_DNA"/>
</dbReference>
<evidence type="ECO:0000256" key="10">
    <source>
        <dbReference type="ARBA" id="ARBA00023098"/>
    </source>
</evidence>
<dbReference type="FunFam" id="3.30.300.30:FF:000006">
    <property type="entry name" value="Long-chain-fatty-acid--CoA ligase FadD"/>
    <property type="match status" value="1"/>
</dbReference>
<dbReference type="InterPro" id="IPR000873">
    <property type="entry name" value="AMP-dep_synth/lig_dom"/>
</dbReference>
<evidence type="ECO:0000256" key="9">
    <source>
        <dbReference type="ARBA" id="ARBA00022842"/>
    </source>
</evidence>
<evidence type="ECO:0000256" key="12">
    <source>
        <dbReference type="ARBA" id="ARBA00026121"/>
    </source>
</evidence>
<evidence type="ECO:0000256" key="7">
    <source>
        <dbReference type="ARBA" id="ARBA00022832"/>
    </source>
</evidence>
<dbReference type="PROSITE" id="PS00455">
    <property type="entry name" value="AMP_BINDING"/>
    <property type="match status" value="1"/>
</dbReference>
<dbReference type="FunFam" id="3.40.50.12780:FF:000003">
    <property type="entry name" value="Long-chain-fatty-acid--CoA ligase FadD"/>
    <property type="match status" value="1"/>
</dbReference>
<keyword evidence="10" id="KW-0443">Lipid metabolism</keyword>
<evidence type="ECO:0000256" key="13">
    <source>
        <dbReference type="ARBA" id="ARBA00039545"/>
    </source>
</evidence>
<evidence type="ECO:0000256" key="11">
    <source>
        <dbReference type="ARBA" id="ARBA00023136"/>
    </source>
</evidence>
<keyword evidence="9" id="KW-0460">Magnesium</keyword>
<dbReference type="STRING" id="94624.Bpet3416"/>
<evidence type="ECO:0000256" key="1">
    <source>
        <dbReference type="ARBA" id="ARBA00001946"/>
    </source>
</evidence>
<keyword evidence="18" id="KW-1185">Reference proteome</keyword>
<evidence type="ECO:0000259" key="15">
    <source>
        <dbReference type="Pfam" id="PF00501"/>
    </source>
</evidence>
<comment type="similarity">
    <text evidence="4">Belongs to the ATP-dependent AMP-binding enzyme family.</text>
</comment>